<evidence type="ECO:0000256" key="5">
    <source>
        <dbReference type="ARBA" id="ARBA00022801"/>
    </source>
</evidence>
<dbReference type="Gene3D" id="2.40.30.40">
    <property type="entry name" value="Peptidase M42, domain 2"/>
    <property type="match status" value="1"/>
</dbReference>
<gene>
    <name evidence="7" type="ORF">LJD61_14035</name>
</gene>
<evidence type="ECO:0000256" key="1">
    <source>
        <dbReference type="ARBA" id="ARBA00006272"/>
    </source>
</evidence>
<comment type="caution">
    <text evidence="7">The sequence shown here is derived from an EMBL/GenBank/DDBJ whole genome shotgun (WGS) entry which is preliminary data.</text>
</comment>
<dbReference type="RefSeq" id="WP_255228180.1">
    <property type="nucleotide sequence ID" value="NZ_JAJEKE010000013.1"/>
</dbReference>
<dbReference type="InterPro" id="IPR051464">
    <property type="entry name" value="Peptidase_M42_aminopept"/>
</dbReference>
<organism evidence="7 8">
    <name type="scientific">Lutispora saccharofermentans</name>
    <dbReference type="NCBI Taxonomy" id="3024236"/>
    <lineage>
        <taxon>Bacteria</taxon>
        <taxon>Bacillati</taxon>
        <taxon>Bacillota</taxon>
        <taxon>Clostridia</taxon>
        <taxon>Lutisporales</taxon>
        <taxon>Lutisporaceae</taxon>
        <taxon>Lutispora</taxon>
    </lineage>
</organism>
<dbReference type="SUPFAM" id="SSF53187">
    <property type="entry name" value="Zn-dependent exopeptidases"/>
    <property type="match status" value="1"/>
</dbReference>
<keyword evidence="2" id="KW-0031">Aminopeptidase</keyword>
<name>A0ABT1NKK4_9FIRM</name>
<proteinExistence type="inferred from homology"/>
<dbReference type="PANTHER" id="PTHR32481:SF0">
    <property type="entry name" value="AMINOPEPTIDASE YPDE-RELATED"/>
    <property type="match status" value="1"/>
</dbReference>
<dbReference type="PANTHER" id="PTHR32481">
    <property type="entry name" value="AMINOPEPTIDASE"/>
    <property type="match status" value="1"/>
</dbReference>
<reference evidence="7 8" key="1">
    <citation type="submission" date="2021-10" db="EMBL/GenBank/DDBJ databases">
        <title>Lutispora strain m25 sp. nov., a thermophilic, non-spore-forming bacterium isolated from a lab-scale methanogenic bioreactor digesting anaerobic sludge.</title>
        <authorList>
            <person name="El Houari A."/>
            <person name="Mcdonald J."/>
        </authorList>
    </citation>
    <scope>NUCLEOTIDE SEQUENCE [LARGE SCALE GENOMIC DNA]</scope>
    <source>
        <strain evidence="8">m25</strain>
    </source>
</reference>
<evidence type="ECO:0000256" key="2">
    <source>
        <dbReference type="ARBA" id="ARBA00022438"/>
    </source>
</evidence>
<dbReference type="PIRSF" id="PIRSF001123">
    <property type="entry name" value="PepA_GA"/>
    <property type="match status" value="1"/>
</dbReference>
<evidence type="ECO:0000256" key="6">
    <source>
        <dbReference type="PIRNR" id="PIRNR001123"/>
    </source>
</evidence>
<keyword evidence="4" id="KW-0479">Metal-binding</keyword>
<dbReference type="Proteomes" id="UP001651880">
    <property type="component" value="Unassembled WGS sequence"/>
</dbReference>
<comment type="similarity">
    <text evidence="1 6">Belongs to the peptidase M42 family.</text>
</comment>
<dbReference type="InterPro" id="IPR023367">
    <property type="entry name" value="Peptidase_M42_dom2"/>
</dbReference>
<dbReference type="EMBL" id="JAJEKE010000013">
    <property type="protein sequence ID" value="MCQ1530658.1"/>
    <property type="molecule type" value="Genomic_DNA"/>
</dbReference>
<dbReference type="SUPFAM" id="SSF101821">
    <property type="entry name" value="Aminopeptidase/glucanase lid domain"/>
    <property type="match status" value="1"/>
</dbReference>
<dbReference type="Pfam" id="PF05343">
    <property type="entry name" value="Peptidase_M42"/>
    <property type="match status" value="1"/>
</dbReference>
<keyword evidence="5" id="KW-0378">Hydrolase</keyword>
<sequence length="373" mass="40301">MNKLRIRGDKVKEAIRKRLKELTSIIGLSGYEWDVARYVKKELEGYADSIEVMKNGMLVAAKKGKKPGPRVMISAHMDEVGYAVKTISPDGFLYFSKVGLASEACLPGRRVLVKGDKGIVPGIIGTRSAHLLTPEEMARPQTVKQSYVDICVSSREEAEALGIRTGSQIIPDSPCVEMLNTDYLSGRAIDDRVGCAILIEAMKNLKAEDIHGEVFAVFGILEESTVSAVSSAVNYLNPDYGLFIDTVPAGDVPDSDYLKELPVGLGKGPVIIISQAYAGAMIYAASHPKLVEALRDSASSAGVKHQEFAFINAAYVTDGARCIYAGNGMAVVSLAIPRRYSHSPVEVCNLNDAVAALKITEDFLKKNIDLTMI</sequence>
<dbReference type="InterPro" id="IPR008007">
    <property type="entry name" value="Peptidase_M42"/>
</dbReference>
<accession>A0ABT1NKK4</accession>
<keyword evidence="8" id="KW-1185">Reference proteome</keyword>
<keyword evidence="3" id="KW-0645">Protease</keyword>
<dbReference type="Gene3D" id="3.40.630.10">
    <property type="entry name" value="Zn peptidases"/>
    <property type="match status" value="1"/>
</dbReference>
<evidence type="ECO:0000313" key="7">
    <source>
        <dbReference type="EMBL" id="MCQ1530658.1"/>
    </source>
</evidence>
<evidence type="ECO:0000256" key="4">
    <source>
        <dbReference type="ARBA" id="ARBA00022723"/>
    </source>
</evidence>
<protein>
    <submittedName>
        <fullName evidence="7">M42 family metallopeptidase</fullName>
    </submittedName>
</protein>
<evidence type="ECO:0000313" key="8">
    <source>
        <dbReference type="Proteomes" id="UP001651880"/>
    </source>
</evidence>
<evidence type="ECO:0000256" key="3">
    <source>
        <dbReference type="ARBA" id="ARBA00022670"/>
    </source>
</evidence>